<dbReference type="EMBL" id="KV417292">
    <property type="protein sequence ID" value="KZO94785.1"/>
    <property type="molecule type" value="Genomic_DNA"/>
</dbReference>
<dbReference type="Proteomes" id="UP000076738">
    <property type="component" value="Unassembled WGS sequence"/>
</dbReference>
<reference evidence="2 3" key="1">
    <citation type="journal article" date="2016" name="Mol. Biol. Evol.">
        <title>Comparative Genomics of Early-Diverging Mushroom-Forming Fungi Provides Insights into the Origins of Lignocellulose Decay Capabilities.</title>
        <authorList>
            <person name="Nagy L.G."/>
            <person name="Riley R."/>
            <person name="Tritt A."/>
            <person name="Adam C."/>
            <person name="Daum C."/>
            <person name="Floudas D."/>
            <person name="Sun H."/>
            <person name="Yadav J.S."/>
            <person name="Pangilinan J."/>
            <person name="Larsson K.H."/>
            <person name="Matsuura K."/>
            <person name="Barry K."/>
            <person name="Labutti K."/>
            <person name="Kuo R."/>
            <person name="Ohm R.A."/>
            <person name="Bhattacharya S.S."/>
            <person name="Shirouzu T."/>
            <person name="Yoshinaga Y."/>
            <person name="Martin F.M."/>
            <person name="Grigoriev I.V."/>
            <person name="Hibbett D.S."/>
        </authorList>
    </citation>
    <scope>NUCLEOTIDE SEQUENCE [LARGE SCALE GENOMIC DNA]</scope>
    <source>
        <strain evidence="2 3">TUFC12733</strain>
    </source>
</reference>
<protein>
    <submittedName>
        <fullName evidence="2">Uncharacterized protein</fullName>
    </submittedName>
</protein>
<gene>
    <name evidence="2" type="ORF">CALVIDRAFT_599541</name>
</gene>
<evidence type="ECO:0000313" key="2">
    <source>
        <dbReference type="EMBL" id="KZO94785.1"/>
    </source>
</evidence>
<evidence type="ECO:0000313" key="3">
    <source>
        <dbReference type="Proteomes" id="UP000076738"/>
    </source>
</evidence>
<accession>A0A167KM29</accession>
<name>A0A167KM29_CALVF</name>
<evidence type="ECO:0000256" key="1">
    <source>
        <dbReference type="SAM" id="MobiDB-lite"/>
    </source>
</evidence>
<sequence length="545" mass="60928">MATYDRDPQETRTKRAVVQILLHTDAPAPSVEMEARKALRDYDDLKQITSILPQDVVHFDLFGSCSYLLYVFLETQKAKEELEARIQSSDGKRFTLVQEFPSMTLPGENSEWTMITGADRTSSDAMQKAKAVKSLSNPSPGHASSTPVNTIEHAGMPAATSLTASHHRTSPSQIFLSAISGPTHPVNAATSIAQDTAGMIKAEGKKPAKRTQTKAGAEAGSENSLGTEKHTVERIGLVDGCDRTKEEKRMGSMSDIAPTNRMATEARIETTNGTNVPVVSAGTQRAEEASLRKLAQESVRENRRLKKVDAVHRAIKVAKQTALHESRIIVDRELFKLRWKLREAGLDRCNCDDVLWSAVRLVGLAYDNNLSILEELAKGDHGMEVETMDVEMVDESLKMVDERLSQELESATAQEPPALWDISMTSLDSQANDAVLIAAAKKLEDKKMRRKEEERKRWLHFETHAQSSPLLRGEIAEREYAKMRFAEWMERLLQYEELAPQLIDEVVLQMYLLTGRPLRRGSLLGGRWQAVYDATIYNPRRSLDT</sequence>
<feature type="region of interest" description="Disordered" evidence="1">
    <location>
        <begin position="204"/>
        <end position="230"/>
    </location>
</feature>
<keyword evidence="3" id="KW-1185">Reference proteome</keyword>
<proteinExistence type="predicted"/>
<organism evidence="2 3">
    <name type="scientific">Calocera viscosa (strain TUFC12733)</name>
    <dbReference type="NCBI Taxonomy" id="1330018"/>
    <lineage>
        <taxon>Eukaryota</taxon>
        <taxon>Fungi</taxon>
        <taxon>Dikarya</taxon>
        <taxon>Basidiomycota</taxon>
        <taxon>Agaricomycotina</taxon>
        <taxon>Dacrymycetes</taxon>
        <taxon>Dacrymycetales</taxon>
        <taxon>Dacrymycetaceae</taxon>
        <taxon>Calocera</taxon>
    </lineage>
</organism>
<dbReference type="AlphaFoldDB" id="A0A167KM29"/>